<keyword evidence="4 5" id="KW-0648">Protein biosynthesis</keyword>
<dbReference type="CDD" id="cd08704">
    <property type="entry name" value="Met_tRNA_FMT_C"/>
    <property type="match status" value="1"/>
</dbReference>
<name>A0A844GWQ4_9CHRO</name>
<comment type="function">
    <text evidence="5">Attaches a formyl group to the free amino group of methionyl-tRNA(fMet). The formyl group appears to play a dual role in the initiator identity of N-formylmethionyl-tRNA by promoting its recognition by IF2 and preventing the misappropriation of this tRNA by the elongation apparatus.</text>
</comment>
<dbReference type="Pfam" id="PF02911">
    <property type="entry name" value="Formyl_trans_C"/>
    <property type="match status" value="1"/>
</dbReference>
<dbReference type="InterPro" id="IPR011034">
    <property type="entry name" value="Formyl_transferase-like_C_sf"/>
</dbReference>
<dbReference type="CDD" id="cd08646">
    <property type="entry name" value="FMT_core_Met-tRNA-FMT_N"/>
    <property type="match status" value="1"/>
</dbReference>
<dbReference type="InterPro" id="IPR041711">
    <property type="entry name" value="Met-tRNA-FMT_N"/>
</dbReference>
<dbReference type="AlphaFoldDB" id="A0A844GWQ4"/>
<reference evidence="8 9" key="1">
    <citation type="submission" date="2019-11" db="EMBL/GenBank/DDBJ databases">
        <title>Isolation of a new High Light Tolerant Cyanobacteria.</title>
        <authorList>
            <person name="Dobson Z."/>
            <person name="Vaughn N."/>
            <person name="Vaughn M."/>
            <person name="Fromme P."/>
            <person name="Mazor Y."/>
        </authorList>
    </citation>
    <scope>NUCLEOTIDE SEQUENCE [LARGE SCALE GENOMIC DNA]</scope>
    <source>
        <strain evidence="8 9">0216</strain>
    </source>
</reference>
<dbReference type="HAMAP" id="MF_00182">
    <property type="entry name" value="Formyl_trans"/>
    <property type="match status" value="1"/>
</dbReference>
<dbReference type="Gene3D" id="3.40.50.12230">
    <property type="match status" value="1"/>
</dbReference>
<evidence type="ECO:0000259" key="7">
    <source>
        <dbReference type="Pfam" id="PF02911"/>
    </source>
</evidence>
<evidence type="ECO:0000259" key="6">
    <source>
        <dbReference type="Pfam" id="PF00551"/>
    </source>
</evidence>
<comment type="catalytic activity">
    <reaction evidence="5">
        <text>L-methionyl-tRNA(fMet) + (6R)-10-formyltetrahydrofolate = N-formyl-L-methionyl-tRNA(fMet) + (6S)-5,6,7,8-tetrahydrofolate + H(+)</text>
        <dbReference type="Rhea" id="RHEA:24380"/>
        <dbReference type="Rhea" id="RHEA-COMP:9952"/>
        <dbReference type="Rhea" id="RHEA-COMP:9953"/>
        <dbReference type="ChEBI" id="CHEBI:15378"/>
        <dbReference type="ChEBI" id="CHEBI:57453"/>
        <dbReference type="ChEBI" id="CHEBI:78530"/>
        <dbReference type="ChEBI" id="CHEBI:78844"/>
        <dbReference type="ChEBI" id="CHEBI:195366"/>
        <dbReference type="EC" id="2.1.2.9"/>
    </reaction>
</comment>
<dbReference type="NCBIfam" id="TIGR00460">
    <property type="entry name" value="fmt"/>
    <property type="match status" value="1"/>
</dbReference>
<evidence type="ECO:0000256" key="1">
    <source>
        <dbReference type="ARBA" id="ARBA00010699"/>
    </source>
</evidence>
<feature type="binding site" evidence="5">
    <location>
        <begin position="111"/>
        <end position="114"/>
    </location>
    <ligand>
        <name>(6S)-5,6,7,8-tetrahydrofolate</name>
        <dbReference type="ChEBI" id="CHEBI:57453"/>
    </ligand>
</feature>
<evidence type="ECO:0000256" key="2">
    <source>
        <dbReference type="ARBA" id="ARBA00012261"/>
    </source>
</evidence>
<dbReference type="InterPro" id="IPR002376">
    <property type="entry name" value="Formyl_transf_N"/>
</dbReference>
<dbReference type="EC" id="2.1.2.9" evidence="2 5"/>
<protein>
    <recommendedName>
        <fullName evidence="2 5">Methionyl-tRNA formyltransferase</fullName>
        <ecNumber evidence="2 5">2.1.2.9</ecNumber>
    </recommendedName>
</protein>
<evidence type="ECO:0000256" key="4">
    <source>
        <dbReference type="ARBA" id="ARBA00022917"/>
    </source>
</evidence>
<dbReference type="RefSeq" id="WP_155083531.1">
    <property type="nucleotide sequence ID" value="NZ_WMIA01000006.1"/>
</dbReference>
<feature type="domain" description="Formyl transferase N-terminal" evidence="6">
    <location>
        <begin position="1"/>
        <end position="181"/>
    </location>
</feature>
<dbReference type="Pfam" id="PF00551">
    <property type="entry name" value="Formyl_trans_N"/>
    <property type="match status" value="1"/>
</dbReference>
<evidence type="ECO:0000256" key="3">
    <source>
        <dbReference type="ARBA" id="ARBA00022679"/>
    </source>
</evidence>
<evidence type="ECO:0000313" key="9">
    <source>
        <dbReference type="Proteomes" id="UP000437131"/>
    </source>
</evidence>
<dbReference type="InterPro" id="IPR005793">
    <property type="entry name" value="Formyl_trans_C"/>
</dbReference>
<sequence>MRIVFFGTPEFAVTTLEKLIITDNHEIIAVVTQPDKKRGRGSQMIPSPVKQVALKNGLPIWQPSRIKKDQETLQRLKDSQADVFVVVAYGQILSSEILAIPKFGCVNVHGSILPEYRGAAPIQWSLFDGKKETGITTMLMNEGMDTGDMLLKSYTPINLFTNFNDLSVQLANQGADLLLETLEKISLGQLTPIPQNDTKATYARLISKEDYIIDWSKSALEIHNQIRGFYPNCVTIFRGQNLKITQSLPLGEIENLELPPQFQKLPNYLQGINEISGNVGEIVKTIKNFGFVVQTGNGLLLILEVQLAGKKLQSAWNFINGTRLEVGESLISEVS</sequence>
<evidence type="ECO:0000256" key="5">
    <source>
        <dbReference type="HAMAP-Rule" id="MF_00182"/>
    </source>
</evidence>
<dbReference type="FunFam" id="3.40.50.12230:FF:000001">
    <property type="entry name" value="Methionyl-tRNA formyltransferase"/>
    <property type="match status" value="1"/>
</dbReference>
<organism evidence="8 9">
    <name type="scientific">Cyanobacterium aponinum 0216</name>
    <dbReference type="NCBI Taxonomy" id="2676140"/>
    <lineage>
        <taxon>Bacteria</taxon>
        <taxon>Bacillati</taxon>
        <taxon>Cyanobacteriota</taxon>
        <taxon>Cyanophyceae</taxon>
        <taxon>Oscillatoriophycideae</taxon>
        <taxon>Chroococcales</taxon>
        <taxon>Geminocystaceae</taxon>
        <taxon>Cyanobacterium</taxon>
    </lineage>
</organism>
<feature type="domain" description="Formyl transferase C-terminal" evidence="7">
    <location>
        <begin position="206"/>
        <end position="322"/>
    </location>
</feature>
<dbReference type="EMBL" id="WMIA01000006">
    <property type="protein sequence ID" value="MTF38625.1"/>
    <property type="molecule type" value="Genomic_DNA"/>
</dbReference>
<comment type="caution">
    <text evidence="8">The sequence shown here is derived from an EMBL/GenBank/DDBJ whole genome shotgun (WGS) entry which is preliminary data.</text>
</comment>
<dbReference type="PANTHER" id="PTHR11138">
    <property type="entry name" value="METHIONYL-TRNA FORMYLTRANSFERASE"/>
    <property type="match status" value="1"/>
</dbReference>
<keyword evidence="3 5" id="KW-0808">Transferase</keyword>
<comment type="similarity">
    <text evidence="1 5">Belongs to the Fmt family.</text>
</comment>
<dbReference type="PANTHER" id="PTHR11138:SF5">
    <property type="entry name" value="METHIONYL-TRNA FORMYLTRANSFERASE, MITOCHONDRIAL"/>
    <property type="match status" value="1"/>
</dbReference>
<dbReference type="InterPro" id="IPR044135">
    <property type="entry name" value="Met-tRNA-FMT_C"/>
</dbReference>
<dbReference type="InterPro" id="IPR005794">
    <property type="entry name" value="Fmt"/>
</dbReference>
<evidence type="ECO:0000313" key="8">
    <source>
        <dbReference type="EMBL" id="MTF38625.1"/>
    </source>
</evidence>
<dbReference type="GO" id="GO:0005829">
    <property type="term" value="C:cytosol"/>
    <property type="evidence" value="ECO:0007669"/>
    <property type="project" value="TreeGrafter"/>
</dbReference>
<dbReference type="InterPro" id="IPR001555">
    <property type="entry name" value="GART_AS"/>
</dbReference>
<accession>A0A844GWQ4</accession>
<proteinExistence type="inferred from homology"/>
<dbReference type="Proteomes" id="UP000437131">
    <property type="component" value="Unassembled WGS sequence"/>
</dbReference>
<dbReference type="InterPro" id="IPR036477">
    <property type="entry name" value="Formyl_transf_N_sf"/>
</dbReference>
<dbReference type="SUPFAM" id="SSF50486">
    <property type="entry name" value="FMT C-terminal domain-like"/>
    <property type="match status" value="1"/>
</dbReference>
<dbReference type="PROSITE" id="PS00373">
    <property type="entry name" value="GART"/>
    <property type="match status" value="1"/>
</dbReference>
<dbReference type="SUPFAM" id="SSF53328">
    <property type="entry name" value="Formyltransferase"/>
    <property type="match status" value="1"/>
</dbReference>
<dbReference type="GO" id="GO:0004479">
    <property type="term" value="F:methionyl-tRNA formyltransferase activity"/>
    <property type="evidence" value="ECO:0007669"/>
    <property type="project" value="UniProtKB-UniRule"/>
</dbReference>
<gene>
    <name evidence="5" type="primary">fmt</name>
    <name evidence="8" type="ORF">GGC33_06770</name>
</gene>